<keyword evidence="5" id="KW-0862">Zinc</keyword>
<dbReference type="InterPro" id="IPR000834">
    <property type="entry name" value="Peptidase_M14"/>
</dbReference>
<keyword evidence="10" id="KW-1185">Reference proteome</keyword>
<evidence type="ECO:0000313" key="9">
    <source>
        <dbReference type="EMBL" id="MBP1905965.1"/>
    </source>
</evidence>
<accession>A0ABS4FTU5</accession>
<keyword evidence="4 9" id="KW-0378">Hydrolase</keyword>
<feature type="domain" description="Peptidase M14" evidence="8">
    <location>
        <begin position="36"/>
        <end position="320"/>
    </location>
</feature>
<evidence type="ECO:0000259" key="8">
    <source>
        <dbReference type="PROSITE" id="PS52035"/>
    </source>
</evidence>
<organism evidence="9 10">
    <name type="scientific">Paenibacillus turicensis</name>
    <dbReference type="NCBI Taxonomy" id="160487"/>
    <lineage>
        <taxon>Bacteria</taxon>
        <taxon>Bacillati</taxon>
        <taxon>Bacillota</taxon>
        <taxon>Bacilli</taxon>
        <taxon>Bacillales</taxon>
        <taxon>Paenibacillaceae</taxon>
        <taxon>Paenibacillus</taxon>
    </lineage>
</organism>
<dbReference type="SUPFAM" id="SSF53187">
    <property type="entry name" value="Zn-dependent exopeptidases"/>
    <property type="match status" value="1"/>
</dbReference>
<keyword evidence="3" id="KW-0645">Protease</keyword>
<evidence type="ECO:0000256" key="3">
    <source>
        <dbReference type="ARBA" id="ARBA00022670"/>
    </source>
</evidence>
<evidence type="ECO:0000256" key="5">
    <source>
        <dbReference type="ARBA" id="ARBA00022833"/>
    </source>
</evidence>
<dbReference type="GO" id="GO:0016787">
    <property type="term" value="F:hydrolase activity"/>
    <property type="evidence" value="ECO:0007669"/>
    <property type="project" value="UniProtKB-KW"/>
</dbReference>
<comment type="caution">
    <text evidence="9">The sequence shown here is derived from an EMBL/GenBank/DDBJ whole genome shotgun (WGS) entry which is preliminary data.</text>
</comment>
<dbReference type="CDD" id="cd06229">
    <property type="entry name" value="M14_Endopeptidase_I"/>
    <property type="match status" value="1"/>
</dbReference>
<dbReference type="PANTHER" id="PTHR11705:SF143">
    <property type="entry name" value="SLL0236 PROTEIN"/>
    <property type="match status" value="1"/>
</dbReference>
<evidence type="ECO:0000256" key="6">
    <source>
        <dbReference type="ARBA" id="ARBA00023049"/>
    </source>
</evidence>
<dbReference type="Gene3D" id="3.40.630.10">
    <property type="entry name" value="Zn peptidases"/>
    <property type="match status" value="1"/>
</dbReference>
<keyword evidence="6" id="KW-0482">Metalloprotease</keyword>
<evidence type="ECO:0000256" key="1">
    <source>
        <dbReference type="ARBA" id="ARBA00001947"/>
    </source>
</evidence>
<sequence>MKSARAEAAFQRVLTIHAQEGDKCVMNKNRVVEVKDGYRYQDLITHIEQLTKLYPCLHLTWIGHSVLGKRIPALQLGTGAEQVHINSAVHANEWITTPLLLKFMEDLARAWCDGKPVSLALLSRISICAVPMVNPDGVDLSQDGWNEDTTDLPLTKWNQGKKDFSHWKANIRGVDLNDQFPAYWDEEVARRGVHAPASQDYAGKHALSEPEAVALARLTIEKNFARVLSMHTQGKELYWNYRGLEPAYSSEFAERMAEAGGYKAVALAGSDAGYKDWFIAKFKRPGFTLEAGEGVNPLPLTQFDHIYEEIEPILLTFVQG</sequence>
<dbReference type="EMBL" id="JAGGKG010000011">
    <property type="protein sequence ID" value="MBP1905965.1"/>
    <property type="molecule type" value="Genomic_DNA"/>
</dbReference>
<dbReference type="PROSITE" id="PS52035">
    <property type="entry name" value="PEPTIDASE_M14"/>
    <property type="match status" value="1"/>
</dbReference>
<evidence type="ECO:0000256" key="7">
    <source>
        <dbReference type="PROSITE-ProRule" id="PRU01379"/>
    </source>
</evidence>
<dbReference type="RefSeq" id="WP_245251429.1">
    <property type="nucleotide sequence ID" value="NZ_JAGGKG010000011.1"/>
</dbReference>
<feature type="active site" description="Proton donor/acceptor" evidence="7">
    <location>
        <position position="290"/>
    </location>
</feature>
<dbReference type="Proteomes" id="UP001519272">
    <property type="component" value="Unassembled WGS sequence"/>
</dbReference>
<proteinExistence type="inferred from homology"/>
<gene>
    <name evidence="9" type="ORF">J2Z32_002613</name>
</gene>
<reference evidence="9 10" key="1">
    <citation type="submission" date="2021-03" db="EMBL/GenBank/DDBJ databases">
        <title>Genomic Encyclopedia of Type Strains, Phase IV (KMG-IV): sequencing the most valuable type-strain genomes for metagenomic binning, comparative biology and taxonomic classification.</title>
        <authorList>
            <person name="Goeker M."/>
        </authorList>
    </citation>
    <scope>NUCLEOTIDE SEQUENCE [LARGE SCALE GENOMIC DNA]</scope>
    <source>
        <strain evidence="9 10">DSM 14349</strain>
    </source>
</reference>
<comment type="cofactor">
    <cofactor evidence="1">
        <name>Zn(2+)</name>
        <dbReference type="ChEBI" id="CHEBI:29105"/>
    </cofactor>
</comment>
<dbReference type="InterPro" id="IPR034274">
    <property type="entry name" value="ENP1_M14_CPD"/>
</dbReference>
<evidence type="ECO:0000313" key="10">
    <source>
        <dbReference type="Proteomes" id="UP001519272"/>
    </source>
</evidence>
<evidence type="ECO:0000256" key="4">
    <source>
        <dbReference type="ARBA" id="ARBA00022801"/>
    </source>
</evidence>
<comment type="similarity">
    <text evidence="2 7">Belongs to the peptidase M14 family.</text>
</comment>
<evidence type="ECO:0000256" key="2">
    <source>
        <dbReference type="ARBA" id="ARBA00005988"/>
    </source>
</evidence>
<name>A0ABS4FTU5_9BACL</name>
<dbReference type="PANTHER" id="PTHR11705">
    <property type="entry name" value="PROTEASE FAMILY M14 CARBOXYPEPTIDASE A,B"/>
    <property type="match status" value="1"/>
</dbReference>
<dbReference type="Pfam" id="PF00246">
    <property type="entry name" value="Peptidase_M14"/>
    <property type="match status" value="1"/>
</dbReference>
<protein>
    <submittedName>
        <fullName evidence="9">G-D-glutamyl-meso-diaminopimelate peptidase</fullName>
        <ecNumber evidence="9">3.4.19.11</ecNumber>
    </submittedName>
</protein>
<dbReference type="SMART" id="SM00631">
    <property type="entry name" value="Zn_pept"/>
    <property type="match status" value="1"/>
</dbReference>
<dbReference type="EC" id="3.4.19.11" evidence="9"/>